<name>A0A383DVB1_9ZZZZ</name>
<dbReference type="EMBL" id="UINC01220305">
    <property type="protein sequence ID" value="SVE48160.1"/>
    <property type="molecule type" value="Genomic_DNA"/>
</dbReference>
<proteinExistence type="predicted"/>
<accession>A0A383DVB1</accession>
<organism evidence="1">
    <name type="scientific">marine metagenome</name>
    <dbReference type="NCBI Taxonomy" id="408172"/>
    <lineage>
        <taxon>unclassified sequences</taxon>
        <taxon>metagenomes</taxon>
        <taxon>ecological metagenomes</taxon>
    </lineage>
</organism>
<evidence type="ECO:0000313" key="1">
    <source>
        <dbReference type="EMBL" id="SVE48160.1"/>
    </source>
</evidence>
<protein>
    <submittedName>
        <fullName evidence="1">Uncharacterized protein</fullName>
    </submittedName>
</protein>
<feature type="non-terminal residue" evidence="1">
    <location>
        <position position="1"/>
    </location>
</feature>
<sequence>GQWLPSNWAKSAATKGAFTFNPDNYSWTHKKTGKVLHGGKPL</sequence>
<reference evidence="1" key="1">
    <citation type="submission" date="2018-05" db="EMBL/GenBank/DDBJ databases">
        <authorList>
            <person name="Lanie J.A."/>
            <person name="Ng W.-L."/>
            <person name="Kazmierczak K.M."/>
            <person name="Andrzejewski T.M."/>
            <person name="Davidsen T.M."/>
            <person name="Wayne K.J."/>
            <person name="Tettelin H."/>
            <person name="Glass J.I."/>
            <person name="Rusch D."/>
            <person name="Podicherti R."/>
            <person name="Tsui H.-C.T."/>
            <person name="Winkler M.E."/>
        </authorList>
    </citation>
    <scope>NUCLEOTIDE SEQUENCE</scope>
</reference>
<gene>
    <name evidence="1" type="ORF">METZ01_LOCUS501014</name>
</gene>
<dbReference type="AlphaFoldDB" id="A0A383DVB1"/>